<protein>
    <submittedName>
        <fullName evidence="2">Carboxymuconolactone decarboxylase family protein</fullName>
    </submittedName>
</protein>
<sequence length="200" mass="21605">MASDSALPPDDGRSGRLPPIPEERLTEAQRRVAAGISGGPRGGLRGPFPALLRSPDLADRFQKVGEYLRFNSSIPTALNELAILVTARSWSAQFEWYAHHLLAMKAGLPPAIAEAIAEGRRPEGMDDDQRIVYEFCTELHRSHAVSDATYAAARERFGEQGVVDLLGVSGYYVAVAMILNVAQVPLPPGVPEPLKPLPQG</sequence>
<feature type="region of interest" description="Disordered" evidence="1">
    <location>
        <begin position="1"/>
        <end position="22"/>
    </location>
</feature>
<dbReference type="PANTHER" id="PTHR34846">
    <property type="entry name" value="4-CARBOXYMUCONOLACTONE DECARBOXYLASE FAMILY PROTEIN (AFU_ORTHOLOGUE AFUA_6G11590)"/>
    <property type="match status" value="1"/>
</dbReference>
<evidence type="ECO:0000313" key="2">
    <source>
        <dbReference type="EMBL" id="MBL6078092.1"/>
    </source>
</evidence>
<accession>A0ABS1U092</accession>
<organism evidence="2 3">
    <name type="scientific">Belnapia arida</name>
    <dbReference type="NCBI Taxonomy" id="2804533"/>
    <lineage>
        <taxon>Bacteria</taxon>
        <taxon>Pseudomonadati</taxon>
        <taxon>Pseudomonadota</taxon>
        <taxon>Alphaproteobacteria</taxon>
        <taxon>Acetobacterales</taxon>
        <taxon>Roseomonadaceae</taxon>
        <taxon>Belnapia</taxon>
    </lineage>
</organism>
<evidence type="ECO:0000313" key="3">
    <source>
        <dbReference type="Proteomes" id="UP000660885"/>
    </source>
</evidence>
<dbReference type="RefSeq" id="WP_202831238.1">
    <property type="nucleotide sequence ID" value="NZ_JAETWB010000002.1"/>
</dbReference>
<gene>
    <name evidence="2" type="ORF">JMJ56_08745</name>
</gene>
<dbReference type="InterPro" id="IPR029032">
    <property type="entry name" value="AhpD-like"/>
</dbReference>
<keyword evidence="3" id="KW-1185">Reference proteome</keyword>
<dbReference type="PANTHER" id="PTHR34846:SF11">
    <property type="entry name" value="4-CARBOXYMUCONOLACTONE DECARBOXYLASE FAMILY PROTEIN (AFU_ORTHOLOGUE AFUA_6G11590)"/>
    <property type="match status" value="1"/>
</dbReference>
<reference evidence="2 3" key="1">
    <citation type="submission" date="2021-01" db="EMBL/GenBank/DDBJ databases">
        <title>Belnapia mucosa sp. nov. and Belnapia arida sp. nov., isolated from the Tabernas Desert (Almeria, Spain).</title>
        <authorList>
            <person name="Molina-Menor E."/>
            <person name="Vidal-Verdu A."/>
            <person name="Calonge A."/>
            <person name="Satari L."/>
            <person name="Pereto J."/>
            <person name="Porcar M."/>
        </authorList>
    </citation>
    <scope>NUCLEOTIDE SEQUENCE [LARGE SCALE GENOMIC DNA]</scope>
    <source>
        <strain evidence="2 3">T18</strain>
    </source>
</reference>
<dbReference type="Proteomes" id="UP000660885">
    <property type="component" value="Unassembled WGS sequence"/>
</dbReference>
<proteinExistence type="predicted"/>
<name>A0ABS1U092_9PROT</name>
<evidence type="ECO:0000256" key="1">
    <source>
        <dbReference type="SAM" id="MobiDB-lite"/>
    </source>
</evidence>
<dbReference type="Gene3D" id="1.20.1290.10">
    <property type="entry name" value="AhpD-like"/>
    <property type="match status" value="1"/>
</dbReference>
<dbReference type="EMBL" id="JAETWB010000002">
    <property type="protein sequence ID" value="MBL6078092.1"/>
    <property type="molecule type" value="Genomic_DNA"/>
</dbReference>
<dbReference type="SUPFAM" id="SSF69118">
    <property type="entry name" value="AhpD-like"/>
    <property type="match status" value="1"/>
</dbReference>
<comment type="caution">
    <text evidence="2">The sequence shown here is derived from an EMBL/GenBank/DDBJ whole genome shotgun (WGS) entry which is preliminary data.</text>
</comment>